<proteinExistence type="predicted"/>
<accession>A0ABV7CF56</accession>
<evidence type="ECO:0000259" key="1">
    <source>
        <dbReference type="Pfam" id="PF18796"/>
    </source>
</evidence>
<dbReference type="RefSeq" id="WP_377120235.1">
    <property type="nucleotide sequence ID" value="NZ_JBHRSD010000002.1"/>
</dbReference>
<gene>
    <name evidence="2" type="ORF">ACFOEE_01585</name>
</gene>
<reference evidence="3" key="1">
    <citation type="journal article" date="2019" name="Int. J. Syst. Evol. Microbiol.">
        <title>The Global Catalogue of Microorganisms (GCM) 10K type strain sequencing project: providing services to taxonomists for standard genome sequencing and annotation.</title>
        <authorList>
            <consortium name="The Broad Institute Genomics Platform"/>
            <consortium name="The Broad Institute Genome Sequencing Center for Infectious Disease"/>
            <person name="Wu L."/>
            <person name="Ma J."/>
        </authorList>
    </citation>
    <scope>NUCLEOTIDE SEQUENCE [LARGE SCALE GENOMIC DNA]</scope>
    <source>
        <strain evidence="3">KCTC 42730</strain>
    </source>
</reference>
<protein>
    <submittedName>
        <fullName evidence="2">CLCA_X family protein</fullName>
    </submittedName>
</protein>
<evidence type="ECO:0000313" key="3">
    <source>
        <dbReference type="Proteomes" id="UP001595453"/>
    </source>
</evidence>
<dbReference type="Pfam" id="PF18796">
    <property type="entry name" value="LPD1"/>
    <property type="match status" value="1"/>
</dbReference>
<feature type="domain" description="Large polyvalent protein-associated" evidence="1">
    <location>
        <begin position="179"/>
        <end position="250"/>
    </location>
</feature>
<dbReference type="InterPro" id="IPR041047">
    <property type="entry name" value="LPD1"/>
</dbReference>
<name>A0ABV7CF56_9GAMM</name>
<sequence length="256" mass="28703">MKNVASRSGPDYRFGDQVDFDDIRITFGFNTIKIGSWVTKQERLVAANLLYDALADLTQILAIPPLMIGLRQTLNLAYGTGGRAGVQAHYDATSRTLAMAKFAGAGALAHEWWHAYDHYIAKHLFSAARPLDFASSMWLKRDDVRPHQLNELLNRYFSAVFLSPDKKTQSHFVMQAVSLDQAQGGYYYARPEELTARAFEWIIAQQQELQNSYLVSGVLNSSLAQAGGFPAMSQYQQLAGPLLRYFSYLGCLLHPK</sequence>
<evidence type="ECO:0000313" key="2">
    <source>
        <dbReference type="EMBL" id="MFC3031217.1"/>
    </source>
</evidence>
<dbReference type="NCBIfam" id="NF041907">
    <property type="entry name" value="CLCA_X"/>
    <property type="match status" value="1"/>
</dbReference>
<organism evidence="2 3">
    <name type="scientific">Pseudoalteromonas fenneropenaei</name>
    <dbReference type="NCBI Taxonomy" id="1737459"/>
    <lineage>
        <taxon>Bacteria</taxon>
        <taxon>Pseudomonadati</taxon>
        <taxon>Pseudomonadota</taxon>
        <taxon>Gammaproteobacteria</taxon>
        <taxon>Alteromonadales</taxon>
        <taxon>Pseudoalteromonadaceae</taxon>
        <taxon>Pseudoalteromonas</taxon>
    </lineage>
</organism>
<comment type="caution">
    <text evidence="2">The sequence shown here is derived from an EMBL/GenBank/DDBJ whole genome shotgun (WGS) entry which is preliminary data.</text>
</comment>
<keyword evidence="3" id="KW-1185">Reference proteome</keyword>
<dbReference type="EMBL" id="JBHRSD010000002">
    <property type="protein sequence ID" value="MFC3031217.1"/>
    <property type="molecule type" value="Genomic_DNA"/>
</dbReference>
<dbReference type="Proteomes" id="UP001595453">
    <property type="component" value="Unassembled WGS sequence"/>
</dbReference>